<dbReference type="AlphaFoldDB" id="A0A9P5C341"/>
<dbReference type="EMBL" id="SWKV01000010">
    <property type="protein sequence ID" value="KAF3044104.1"/>
    <property type="molecule type" value="Genomic_DNA"/>
</dbReference>
<proteinExistence type="predicted"/>
<gene>
    <name evidence="2" type="ORF">E8E12_009678</name>
</gene>
<name>A0A9P5C341_9PLEO</name>
<feature type="region of interest" description="Disordered" evidence="1">
    <location>
        <begin position="1"/>
        <end position="48"/>
    </location>
</feature>
<protein>
    <submittedName>
        <fullName evidence="2">Uncharacterized protein</fullName>
    </submittedName>
</protein>
<evidence type="ECO:0000256" key="1">
    <source>
        <dbReference type="SAM" id="MobiDB-lite"/>
    </source>
</evidence>
<feature type="region of interest" description="Disordered" evidence="1">
    <location>
        <begin position="62"/>
        <end position="93"/>
    </location>
</feature>
<reference evidence="2" key="1">
    <citation type="submission" date="2019-04" db="EMBL/GenBank/DDBJ databases">
        <title>Sequencing of skin fungus with MAO and IRED activity.</title>
        <authorList>
            <person name="Marsaioli A.J."/>
            <person name="Bonatto J.M.C."/>
            <person name="Reis Junior O."/>
        </authorList>
    </citation>
    <scope>NUCLEOTIDE SEQUENCE</scope>
    <source>
        <strain evidence="2">28M1</strain>
    </source>
</reference>
<dbReference type="OrthoDB" id="3795403at2759"/>
<evidence type="ECO:0000313" key="2">
    <source>
        <dbReference type="EMBL" id="KAF3044104.1"/>
    </source>
</evidence>
<accession>A0A9P5C341</accession>
<dbReference type="Proteomes" id="UP000758155">
    <property type="component" value="Unassembled WGS sequence"/>
</dbReference>
<keyword evidence="3" id="KW-1185">Reference proteome</keyword>
<comment type="caution">
    <text evidence="2">The sequence shown here is derived from an EMBL/GenBank/DDBJ whole genome shotgun (WGS) entry which is preliminary data.</text>
</comment>
<organism evidence="2 3">
    <name type="scientific">Didymella heteroderae</name>
    <dbReference type="NCBI Taxonomy" id="1769908"/>
    <lineage>
        <taxon>Eukaryota</taxon>
        <taxon>Fungi</taxon>
        <taxon>Dikarya</taxon>
        <taxon>Ascomycota</taxon>
        <taxon>Pezizomycotina</taxon>
        <taxon>Dothideomycetes</taxon>
        <taxon>Pleosporomycetidae</taxon>
        <taxon>Pleosporales</taxon>
        <taxon>Pleosporineae</taxon>
        <taxon>Didymellaceae</taxon>
        <taxon>Didymella</taxon>
    </lineage>
</organism>
<sequence>MPLRHKCARNTDTIVIASSSDTSEASEDSFPEPVPDSPASHGGFAAENDMSERQTWKINAGSFGMFNHPTLMPTTTAPPPRTPEKGKKRKRVKEYSYYKGSPRTRRREERRAREEIVELSDEGEGEHSLFVSEGASRIDLVIVEGEFENDLRLYSGMTPERARNAKEYLDVLSLVHSADQRLRTTESALGAMASEHKGLEWKLANIDATAENKISDILRQRDEAVRIAEEHADEKIKRVRERLPAKKQNCEEMLRDVAGRRSVLEERVVEVKAELEVVKGKETELEQQGGFELCSDVREVQARGNGDSR</sequence>
<evidence type="ECO:0000313" key="3">
    <source>
        <dbReference type="Proteomes" id="UP000758155"/>
    </source>
</evidence>